<accession>A0ABU0XBE0</accession>
<dbReference type="Proteomes" id="UP001230289">
    <property type="component" value="Unassembled WGS sequence"/>
</dbReference>
<organism evidence="2 3">
    <name type="scientific">Microbacterium capsulatum</name>
    <dbReference type="NCBI Taxonomy" id="3041921"/>
    <lineage>
        <taxon>Bacteria</taxon>
        <taxon>Bacillati</taxon>
        <taxon>Actinomycetota</taxon>
        <taxon>Actinomycetes</taxon>
        <taxon>Micrococcales</taxon>
        <taxon>Microbacteriaceae</taxon>
        <taxon>Microbacterium</taxon>
    </lineage>
</organism>
<comment type="caution">
    <text evidence="2">The sequence shown here is derived from an EMBL/GenBank/DDBJ whole genome shotgun (WGS) entry which is preliminary data.</text>
</comment>
<keyword evidence="1" id="KW-0472">Membrane</keyword>
<protein>
    <recommendedName>
        <fullName evidence="4">Tetratricopeptide repeat protein</fullName>
    </recommendedName>
</protein>
<evidence type="ECO:0000256" key="1">
    <source>
        <dbReference type="SAM" id="Phobius"/>
    </source>
</evidence>
<dbReference type="InterPro" id="IPR011990">
    <property type="entry name" value="TPR-like_helical_dom_sf"/>
</dbReference>
<evidence type="ECO:0000313" key="3">
    <source>
        <dbReference type="Proteomes" id="UP001230289"/>
    </source>
</evidence>
<feature type="transmembrane region" description="Helical" evidence="1">
    <location>
        <begin position="35"/>
        <end position="55"/>
    </location>
</feature>
<keyword evidence="3" id="KW-1185">Reference proteome</keyword>
<name>A0ABU0XBE0_9MICO</name>
<dbReference type="RefSeq" id="WP_308487368.1">
    <property type="nucleotide sequence ID" value="NZ_JAVFCB010000001.1"/>
</dbReference>
<feature type="transmembrane region" description="Helical" evidence="1">
    <location>
        <begin position="7"/>
        <end position="29"/>
    </location>
</feature>
<dbReference type="EMBL" id="JAVFCB010000001">
    <property type="protein sequence ID" value="MDQ4212429.1"/>
    <property type="molecule type" value="Genomic_DNA"/>
</dbReference>
<proteinExistence type="predicted"/>
<gene>
    <name evidence="2" type="ORF">RBR11_00685</name>
</gene>
<reference evidence="2 3" key="1">
    <citation type="submission" date="2023-08" db="EMBL/GenBank/DDBJ databases">
        <title>Microbacterium sp. nov., isolated from a waste landfill.</title>
        <authorList>
            <person name="Wen W."/>
        </authorList>
    </citation>
    <scope>NUCLEOTIDE SEQUENCE [LARGE SCALE GENOMIC DNA]</scope>
    <source>
        <strain evidence="2 3">ASV81</strain>
    </source>
</reference>
<keyword evidence="1" id="KW-1133">Transmembrane helix</keyword>
<sequence>MTSRIGVGLMAAVLVLYVAVAGWYAVALFSGGQPLAVTMGAALIALALIGGWALVRELQFGLAADRLGRALDAEGGMPEAPEELSPNGRLLPADAERLLAEYGSAAAESPADWRAQYRLGVVRDAAGRRKDARAAIREAIRLSKADRLG</sequence>
<evidence type="ECO:0000313" key="2">
    <source>
        <dbReference type="EMBL" id="MDQ4212429.1"/>
    </source>
</evidence>
<keyword evidence="1" id="KW-0812">Transmembrane</keyword>
<dbReference type="SUPFAM" id="SSF48452">
    <property type="entry name" value="TPR-like"/>
    <property type="match status" value="1"/>
</dbReference>
<evidence type="ECO:0008006" key="4">
    <source>
        <dbReference type="Google" id="ProtNLM"/>
    </source>
</evidence>